<dbReference type="Gene3D" id="1.10.1740.10">
    <property type="match status" value="1"/>
</dbReference>
<keyword evidence="4" id="KW-0238">DNA-binding</keyword>
<feature type="domain" description="RNA polymerase sigma-70 region 2" evidence="6">
    <location>
        <begin position="31"/>
        <end position="95"/>
    </location>
</feature>
<keyword evidence="5" id="KW-0804">Transcription</keyword>
<keyword evidence="3" id="KW-0731">Sigma factor</keyword>
<organism evidence="7 8">
    <name type="scientific">Leptonema illini</name>
    <dbReference type="NCBI Taxonomy" id="183"/>
    <lineage>
        <taxon>Bacteria</taxon>
        <taxon>Pseudomonadati</taxon>
        <taxon>Spirochaetota</taxon>
        <taxon>Spirochaetia</taxon>
        <taxon>Leptospirales</taxon>
        <taxon>Leptospiraceae</taxon>
        <taxon>Leptonema</taxon>
    </lineage>
</organism>
<dbReference type="PANTHER" id="PTHR43133:SF8">
    <property type="entry name" value="RNA POLYMERASE SIGMA FACTOR HI_1459-RELATED"/>
    <property type="match status" value="1"/>
</dbReference>
<evidence type="ECO:0000256" key="5">
    <source>
        <dbReference type="ARBA" id="ARBA00023163"/>
    </source>
</evidence>
<reference evidence="7 8" key="1">
    <citation type="submission" date="2019-10" db="EMBL/GenBank/DDBJ databases">
        <title>Extracellular Electron Transfer in a Candidatus Methanoperedens spp. Enrichment Culture.</title>
        <authorList>
            <person name="Berger S."/>
            <person name="Rangel Shaw D."/>
            <person name="Berben T."/>
            <person name="In 'T Zandt M."/>
            <person name="Frank J."/>
            <person name="Reimann J."/>
            <person name="Jetten M.S.M."/>
            <person name="Welte C.U."/>
        </authorList>
    </citation>
    <scope>NUCLEOTIDE SEQUENCE [LARGE SCALE GENOMIC DNA]</scope>
    <source>
        <strain evidence="7">SB12</strain>
    </source>
</reference>
<dbReference type="GO" id="GO:0016987">
    <property type="term" value="F:sigma factor activity"/>
    <property type="evidence" value="ECO:0007669"/>
    <property type="project" value="UniProtKB-KW"/>
</dbReference>
<sequence>MQGKEADHQSERELIAAAMNGSRASIEALLRKQQDWIYNLCRRMVMNPEDSADLTQEILLKIAVNLSRYDERIASFTTWTKKIAVNHVLSSRKRKMEEIVTTLDAYGRDLDSIPDRIPDARVENDPSWPLLVEETMIGCLAGMILCLSREERIVYVIGEIMGMTDVEAADVLQISREAYRQRLSRARRSLYSFMNDKCGLINSSNPCRCAKKTISFIEYGWVDPKSLKFAAPHRKKVLAYAGENYSELDDFCDAGYSKLARNSPWWGTPQETLERILGFLDQKESVWQD</sequence>
<dbReference type="AlphaFoldDB" id="A0A833LVC4"/>
<evidence type="ECO:0000259" key="6">
    <source>
        <dbReference type="Pfam" id="PF04542"/>
    </source>
</evidence>
<dbReference type="EMBL" id="WBUI01000030">
    <property type="protein sequence ID" value="KAB2929495.1"/>
    <property type="molecule type" value="Genomic_DNA"/>
</dbReference>
<dbReference type="InterPro" id="IPR007627">
    <property type="entry name" value="RNA_pol_sigma70_r2"/>
</dbReference>
<proteinExistence type="inferred from homology"/>
<comment type="similarity">
    <text evidence="1">Belongs to the sigma-70 factor family. ECF subfamily.</text>
</comment>
<evidence type="ECO:0000256" key="1">
    <source>
        <dbReference type="ARBA" id="ARBA00010641"/>
    </source>
</evidence>
<dbReference type="InterPro" id="IPR014284">
    <property type="entry name" value="RNA_pol_sigma-70_dom"/>
</dbReference>
<dbReference type="InterPro" id="IPR013324">
    <property type="entry name" value="RNA_pol_sigma_r3/r4-like"/>
</dbReference>
<name>A0A833LVC4_9LEPT</name>
<keyword evidence="2" id="KW-0805">Transcription regulation</keyword>
<protein>
    <submittedName>
        <fullName evidence="7">RNA polymerase sigma factor</fullName>
    </submittedName>
</protein>
<dbReference type="InterPro" id="IPR039425">
    <property type="entry name" value="RNA_pol_sigma-70-like"/>
</dbReference>
<gene>
    <name evidence="7" type="ORF">F9K24_19610</name>
</gene>
<evidence type="ECO:0000313" key="7">
    <source>
        <dbReference type="EMBL" id="KAB2929495.1"/>
    </source>
</evidence>
<evidence type="ECO:0000256" key="3">
    <source>
        <dbReference type="ARBA" id="ARBA00023082"/>
    </source>
</evidence>
<dbReference type="PANTHER" id="PTHR43133">
    <property type="entry name" value="RNA POLYMERASE ECF-TYPE SIGMA FACTO"/>
    <property type="match status" value="1"/>
</dbReference>
<dbReference type="GO" id="GO:0006352">
    <property type="term" value="P:DNA-templated transcription initiation"/>
    <property type="evidence" value="ECO:0007669"/>
    <property type="project" value="InterPro"/>
</dbReference>
<dbReference type="NCBIfam" id="TIGR02937">
    <property type="entry name" value="sigma70-ECF"/>
    <property type="match status" value="1"/>
</dbReference>
<dbReference type="SUPFAM" id="SSF88659">
    <property type="entry name" value="Sigma3 and sigma4 domains of RNA polymerase sigma factors"/>
    <property type="match status" value="1"/>
</dbReference>
<evidence type="ECO:0000256" key="2">
    <source>
        <dbReference type="ARBA" id="ARBA00023015"/>
    </source>
</evidence>
<dbReference type="Pfam" id="PF04542">
    <property type="entry name" value="Sigma70_r2"/>
    <property type="match status" value="1"/>
</dbReference>
<evidence type="ECO:0000313" key="8">
    <source>
        <dbReference type="Proteomes" id="UP000460298"/>
    </source>
</evidence>
<dbReference type="Gene3D" id="1.10.10.10">
    <property type="entry name" value="Winged helix-like DNA-binding domain superfamily/Winged helix DNA-binding domain"/>
    <property type="match status" value="1"/>
</dbReference>
<dbReference type="SUPFAM" id="SSF88946">
    <property type="entry name" value="Sigma2 domain of RNA polymerase sigma factors"/>
    <property type="match status" value="1"/>
</dbReference>
<accession>A0A833LVC4</accession>
<dbReference type="Proteomes" id="UP000460298">
    <property type="component" value="Unassembled WGS sequence"/>
</dbReference>
<dbReference type="GO" id="GO:0003677">
    <property type="term" value="F:DNA binding"/>
    <property type="evidence" value="ECO:0007669"/>
    <property type="project" value="UniProtKB-KW"/>
</dbReference>
<evidence type="ECO:0000256" key="4">
    <source>
        <dbReference type="ARBA" id="ARBA00023125"/>
    </source>
</evidence>
<comment type="caution">
    <text evidence="7">The sequence shown here is derived from an EMBL/GenBank/DDBJ whole genome shotgun (WGS) entry which is preliminary data.</text>
</comment>
<dbReference type="InterPro" id="IPR013325">
    <property type="entry name" value="RNA_pol_sigma_r2"/>
</dbReference>
<dbReference type="InterPro" id="IPR036388">
    <property type="entry name" value="WH-like_DNA-bd_sf"/>
</dbReference>